<dbReference type="PANTHER" id="PTHR34406:SF1">
    <property type="entry name" value="PROTEIN YCEI"/>
    <property type="match status" value="1"/>
</dbReference>
<evidence type="ECO:0000259" key="2">
    <source>
        <dbReference type="SMART" id="SM00867"/>
    </source>
</evidence>
<gene>
    <name evidence="3" type="ORF">GRI89_04290</name>
</gene>
<dbReference type="InterPro" id="IPR036761">
    <property type="entry name" value="TTHA0802/YceI-like_sf"/>
</dbReference>
<evidence type="ECO:0000313" key="3">
    <source>
        <dbReference type="EMBL" id="MXO58758.1"/>
    </source>
</evidence>
<evidence type="ECO:0000256" key="1">
    <source>
        <dbReference type="SAM" id="SignalP"/>
    </source>
</evidence>
<sequence length="214" mass="22331">MRKLTATILAGAATLAAFTTLHAQNGPPQLPGQADAARVVAGTYAPDPGHTLVGWRVNHFGFSDYFGAFGNATGSLTIDPANLSAAKVDVLVPIDSVSLVSSGLRDHLLRAGKDGAKPDFFGPDQQPAHFVSTKVESTGGTTANITGNLTLNGVTKPIVISAEFVGAGENPFSKKKTIGFEGRASFKRSDFGLGFLVPMVSDEVQLDISVPFEM</sequence>
<dbReference type="SMART" id="SM00867">
    <property type="entry name" value="YceI"/>
    <property type="match status" value="1"/>
</dbReference>
<keyword evidence="4" id="KW-1185">Reference proteome</keyword>
<dbReference type="Proteomes" id="UP000433652">
    <property type="component" value="Unassembled WGS sequence"/>
</dbReference>
<feature type="domain" description="Lipid/polyisoprenoid-binding YceI-like" evidence="2">
    <location>
        <begin position="43"/>
        <end position="213"/>
    </location>
</feature>
<comment type="caution">
    <text evidence="3">The sequence shown here is derived from an EMBL/GenBank/DDBJ whole genome shotgun (WGS) entry which is preliminary data.</text>
</comment>
<feature type="signal peptide" evidence="1">
    <location>
        <begin position="1"/>
        <end position="23"/>
    </location>
</feature>
<dbReference type="EMBL" id="WTYM01000030">
    <property type="protein sequence ID" value="MXO58758.1"/>
    <property type="molecule type" value="Genomic_DNA"/>
</dbReference>
<dbReference type="Pfam" id="PF04264">
    <property type="entry name" value="YceI"/>
    <property type="match status" value="1"/>
</dbReference>
<feature type="chain" id="PRO_5026258929" description="Lipid/polyisoprenoid-binding YceI-like domain-containing protein" evidence="1">
    <location>
        <begin position="24"/>
        <end position="214"/>
    </location>
</feature>
<dbReference type="InterPro" id="IPR007372">
    <property type="entry name" value="Lipid/polyisoprenoid-bd_YceI"/>
</dbReference>
<accession>A0A6I4STP8</accession>
<dbReference type="PANTHER" id="PTHR34406">
    <property type="entry name" value="PROTEIN YCEI"/>
    <property type="match status" value="1"/>
</dbReference>
<protein>
    <recommendedName>
        <fullName evidence="2">Lipid/polyisoprenoid-binding YceI-like domain-containing protein</fullName>
    </recommendedName>
</protein>
<evidence type="ECO:0000313" key="4">
    <source>
        <dbReference type="Proteomes" id="UP000433652"/>
    </source>
</evidence>
<organism evidence="3 4">
    <name type="scientific">Croceibacterium salegens</name>
    <dbReference type="NCBI Taxonomy" id="1737568"/>
    <lineage>
        <taxon>Bacteria</taxon>
        <taxon>Pseudomonadati</taxon>
        <taxon>Pseudomonadota</taxon>
        <taxon>Alphaproteobacteria</taxon>
        <taxon>Sphingomonadales</taxon>
        <taxon>Erythrobacteraceae</taxon>
        <taxon>Croceibacterium</taxon>
    </lineage>
</organism>
<dbReference type="OrthoDB" id="9811006at2"/>
<name>A0A6I4STP8_9SPHN</name>
<dbReference type="Gene3D" id="2.40.128.110">
    <property type="entry name" value="Lipid/polyisoprenoid-binding, YceI-like"/>
    <property type="match status" value="1"/>
</dbReference>
<dbReference type="AlphaFoldDB" id="A0A6I4STP8"/>
<proteinExistence type="predicted"/>
<reference evidence="3 4" key="1">
    <citation type="submission" date="2019-12" db="EMBL/GenBank/DDBJ databases">
        <title>Genomic-based taxomic classification of the family Erythrobacteraceae.</title>
        <authorList>
            <person name="Xu L."/>
        </authorList>
    </citation>
    <scope>NUCLEOTIDE SEQUENCE [LARGE SCALE GENOMIC DNA]</scope>
    <source>
        <strain evidence="3 4">MCCC 1K01500</strain>
    </source>
</reference>
<dbReference type="SUPFAM" id="SSF101874">
    <property type="entry name" value="YceI-like"/>
    <property type="match status" value="1"/>
</dbReference>
<keyword evidence="1" id="KW-0732">Signal</keyword>